<proteinExistence type="predicted"/>
<name>W9QRZ7_9ROSA</name>
<dbReference type="EMBL" id="KE343701">
    <property type="protein sequence ID" value="EXB38695.1"/>
    <property type="molecule type" value="Genomic_DNA"/>
</dbReference>
<gene>
    <name evidence="1" type="ORF">L484_008059</name>
</gene>
<accession>W9QRZ7</accession>
<keyword evidence="2" id="KW-1185">Reference proteome</keyword>
<dbReference type="Proteomes" id="UP000030645">
    <property type="component" value="Unassembled WGS sequence"/>
</dbReference>
<protein>
    <submittedName>
        <fullName evidence="1">Uncharacterized protein</fullName>
    </submittedName>
</protein>
<evidence type="ECO:0000313" key="2">
    <source>
        <dbReference type="Proteomes" id="UP000030645"/>
    </source>
</evidence>
<organism evidence="1 2">
    <name type="scientific">Morus notabilis</name>
    <dbReference type="NCBI Taxonomy" id="981085"/>
    <lineage>
        <taxon>Eukaryota</taxon>
        <taxon>Viridiplantae</taxon>
        <taxon>Streptophyta</taxon>
        <taxon>Embryophyta</taxon>
        <taxon>Tracheophyta</taxon>
        <taxon>Spermatophyta</taxon>
        <taxon>Magnoliopsida</taxon>
        <taxon>eudicotyledons</taxon>
        <taxon>Gunneridae</taxon>
        <taxon>Pentapetalae</taxon>
        <taxon>rosids</taxon>
        <taxon>fabids</taxon>
        <taxon>Rosales</taxon>
        <taxon>Moraceae</taxon>
        <taxon>Moreae</taxon>
        <taxon>Morus</taxon>
    </lineage>
</organism>
<dbReference type="AlphaFoldDB" id="W9QRZ7"/>
<sequence>MRAKSRISIFGLLRRVNDLEAQVEALEQTHPEREKFLEERLKAMQVFKLQGGGGQIMSHLRFNGSFPIDIGQSCDSITGSRLVGGGGTLDHDDGGHGLWRQTFVAGSPVDLHDFVTTCQLFHEIARHTAA</sequence>
<evidence type="ECO:0000313" key="1">
    <source>
        <dbReference type="EMBL" id="EXB38695.1"/>
    </source>
</evidence>
<reference evidence="2" key="1">
    <citation type="submission" date="2013-01" db="EMBL/GenBank/DDBJ databases">
        <title>Draft Genome Sequence of a Mulberry Tree, Morus notabilis C.K. Schneid.</title>
        <authorList>
            <person name="He N."/>
            <person name="Zhao S."/>
        </authorList>
    </citation>
    <scope>NUCLEOTIDE SEQUENCE</scope>
</reference>